<dbReference type="PANTHER" id="PTHR12901">
    <property type="entry name" value="SPERM PROTEIN HOMOLOG"/>
    <property type="match status" value="1"/>
</dbReference>
<evidence type="ECO:0000313" key="5">
    <source>
        <dbReference type="EMBL" id="KAL3832639.1"/>
    </source>
</evidence>
<proteinExistence type="inferred from homology"/>
<dbReference type="EMBL" id="JBJQND010000019">
    <property type="protein sequence ID" value="KAL3832639.1"/>
    <property type="molecule type" value="Genomic_DNA"/>
</dbReference>
<protein>
    <recommendedName>
        <fullName evidence="4">Coenzyme Q-binding protein COQ10 START domain-containing protein</fullName>
    </recommendedName>
</protein>
<organism evidence="5 6">
    <name type="scientific">Sinanodonta woodiana</name>
    <name type="common">Chinese pond mussel</name>
    <name type="synonym">Anodonta woodiana</name>
    <dbReference type="NCBI Taxonomy" id="1069815"/>
    <lineage>
        <taxon>Eukaryota</taxon>
        <taxon>Metazoa</taxon>
        <taxon>Spiralia</taxon>
        <taxon>Lophotrochozoa</taxon>
        <taxon>Mollusca</taxon>
        <taxon>Bivalvia</taxon>
        <taxon>Autobranchia</taxon>
        <taxon>Heteroconchia</taxon>
        <taxon>Palaeoheterodonta</taxon>
        <taxon>Unionida</taxon>
        <taxon>Unionoidea</taxon>
        <taxon>Unionidae</taxon>
        <taxon>Unioninae</taxon>
        <taxon>Sinanodonta</taxon>
    </lineage>
</organism>
<evidence type="ECO:0000313" key="6">
    <source>
        <dbReference type="Proteomes" id="UP001634394"/>
    </source>
</evidence>
<feature type="domain" description="Coenzyme Q-binding protein COQ10 START" evidence="4">
    <location>
        <begin position="77"/>
        <end position="204"/>
    </location>
</feature>
<accession>A0ABD3T6U7</accession>
<comment type="similarity">
    <text evidence="1">Belongs to the COQ10 family.</text>
</comment>
<keyword evidence="6" id="KW-1185">Reference proteome</keyword>
<dbReference type="Pfam" id="PF03364">
    <property type="entry name" value="Polyketide_cyc"/>
    <property type="match status" value="1"/>
</dbReference>
<evidence type="ECO:0000256" key="1">
    <source>
        <dbReference type="ARBA" id="ARBA00006885"/>
    </source>
</evidence>
<gene>
    <name evidence="5" type="ORF">ACJMK2_024267</name>
</gene>
<dbReference type="AlphaFoldDB" id="A0ABD3T6U7"/>
<dbReference type="InterPro" id="IPR005031">
    <property type="entry name" value="COQ10_START"/>
</dbReference>
<comment type="subunit">
    <text evidence="2">Interacts with coenzyme Q.</text>
</comment>
<dbReference type="Proteomes" id="UP001634394">
    <property type="component" value="Unassembled WGS sequence"/>
</dbReference>
<dbReference type="InterPro" id="IPR023393">
    <property type="entry name" value="START-like_dom_sf"/>
</dbReference>
<name>A0ABD3T6U7_SINWO</name>
<dbReference type="CDD" id="cd07813">
    <property type="entry name" value="COQ10p_like"/>
    <property type="match status" value="1"/>
</dbReference>
<dbReference type="PANTHER" id="PTHR12901:SF10">
    <property type="entry name" value="COENZYME Q-BINDING PROTEIN COQ10, MITOCHONDRIAL"/>
    <property type="match status" value="1"/>
</dbReference>
<comment type="caution">
    <text evidence="5">The sequence shown here is derived from an EMBL/GenBank/DDBJ whole genome shotgun (WGS) entry which is preliminary data.</text>
</comment>
<comment type="function">
    <text evidence="3">Required for the function of coenzyme Q in the respiratory chain. May serve as a chaperone or may be involved in the transport of Q6 from its site of synthesis to the catalytic sites of the respiratory complexes.</text>
</comment>
<dbReference type="SUPFAM" id="SSF55961">
    <property type="entry name" value="Bet v1-like"/>
    <property type="match status" value="1"/>
</dbReference>
<dbReference type="Gene3D" id="3.30.530.20">
    <property type="match status" value="1"/>
</dbReference>
<evidence type="ECO:0000256" key="2">
    <source>
        <dbReference type="ARBA" id="ARBA00011814"/>
    </source>
</evidence>
<evidence type="ECO:0000256" key="3">
    <source>
        <dbReference type="ARBA" id="ARBA00024947"/>
    </source>
</evidence>
<sequence>MARCIQHFRSPRHLINLKERNRSSCICVLPLRHKKCLQLQVQPQHVSCRTLFNLPSFPSPLSSSGKRKQYSERRLLGYSMEQIYDIVADVKHYKEFVPWCTQSTVTNTRPGFLTCNLEIGFPPISEKYTSAVTLYRPNLVKSECTDGKLFNHLLTIWRFSPGLPVNPQTCTLDFSVDFEFRSALHSQISHLFFDEVVKSMVNAFLKRARQKHGPESITSQKPKILTYVS</sequence>
<evidence type="ECO:0000259" key="4">
    <source>
        <dbReference type="Pfam" id="PF03364"/>
    </source>
</evidence>
<reference evidence="5 6" key="1">
    <citation type="submission" date="2024-11" db="EMBL/GenBank/DDBJ databases">
        <title>Chromosome-level genome assembly of the freshwater bivalve Anodonta woodiana.</title>
        <authorList>
            <person name="Chen X."/>
        </authorList>
    </citation>
    <scope>NUCLEOTIDE SEQUENCE [LARGE SCALE GENOMIC DNA]</scope>
    <source>
        <strain evidence="5">MN2024</strain>
        <tissue evidence="5">Gills</tissue>
    </source>
</reference>
<dbReference type="InterPro" id="IPR044996">
    <property type="entry name" value="COQ10-like"/>
</dbReference>